<dbReference type="VEuPathDB" id="ToxoDB:TGARI_372020"/>
<organism evidence="1 2">
    <name type="scientific">Toxoplasma gondii ARI</name>
    <dbReference type="NCBI Taxonomy" id="1074872"/>
    <lineage>
        <taxon>Eukaryota</taxon>
        <taxon>Sar</taxon>
        <taxon>Alveolata</taxon>
        <taxon>Apicomplexa</taxon>
        <taxon>Conoidasida</taxon>
        <taxon>Coccidia</taxon>
        <taxon>Eucoccidiorida</taxon>
        <taxon>Eimeriorina</taxon>
        <taxon>Sarcocystidae</taxon>
        <taxon>Toxoplasma</taxon>
    </lineage>
</organism>
<accession>A0A139XJJ8</accession>
<dbReference type="EMBL" id="AGQS02005881">
    <property type="protein sequence ID" value="KYF38952.1"/>
    <property type="molecule type" value="Genomic_DNA"/>
</dbReference>
<dbReference type="AlphaFoldDB" id="A0A139XJJ8"/>
<proteinExistence type="predicted"/>
<comment type="caution">
    <text evidence="1">The sequence shown here is derived from an EMBL/GenBank/DDBJ whole genome shotgun (WGS) entry which is preliminary data.</text>
</comment>
<protein>
    <submittedName>
        <fullName evidence="1">Uncharacterized protein</fullName>
    </submittedName>
</protein>
<gene>
    <name evidence="1" type="ORF">TGARI_372020</name>
</gene>
<reference evidence="1 2" key="1">
    <citation type="journal article" date="2016" name="Nat. Commun.">
        <title>Local admixture of amplified and diversified secreted pathogenesis determinants shapes mosaic Toxoplasma gondii genomes.</title>
        <authorList>
            <person name="Lorenzi H."/>
            <person name="Khan A."/>
            <person name="Behnke M.S."/>
            <person name="Namasivayam S."/>
            <person name="Swapna L.S."/>
            <person name="Hadjithomas M."/>
            <person name="Karamycheva S."/>
            <person name="Pinney D."/>
            <person name="Brunk B.P."/>
            <person name="Ajioka J.W."/>
            <person name="Ajzenberg D."/>
            <person name="Boothroyd J.C."/>
            <person name="Boyle J.P."/>
            <person name="Darde M.L."/>
            <person name="Diaz-Miranda M.A."/>
            <person name="Dubey J.P."/>
            <person name="Fritz H.M."/>
            <person name="Gennari S.M."/>
            <person name="Gregory B.D."/>
            <person name="Kim K."/>
            <person name="Saeij J.P."/>
            <person name="Su C."/>
            <person name="White M.W."/>
            <person name="Zhu X.Q."/>
            <person name="Howe D.K."/>
            <person name="Rosenthal B.M."/>
            <person name="Grigg M.E."/>
            <person name="Parkinson J."/>
            <person name="Liu L."/>
            <person name="Kissinger J.C."/>
            <person name="Roos D.S."/>
            <person name="Sibley L.D."/>
        </authorList>
    </citation>
    <scope>NUCLEOTIDE SEQUENCE [LARGE SCALE GENOMIC DNA]</scope>
    <source>
        <strain evidence="1 2">ARI</strain>
    </source>
</reference>
<evidence type="ECO:0000313" key="2">
    <source>
        <dbReference type="Proteomes" id="UP000074247"/>
    </source>
</evidence>
<sequence length="127" mass="14460">MKSSHWRTTCKSTCGSRARPPSLYHTLTLLLHRTRMMPSVRRQSSKTPWRWTTEASSSWIAESLRLAVCLFSPLSPRISLPRSSSFFAYMGFSWGQSLAWPVQSFSIQERLAASATQSCQRMLSLLT</sequence>
<name>A0A139XJJ8_TOXGO</name>
<evidence type="ECO:0000313" key="1">
    <source>
        <dbReference type="EMBL" id="KYF38952.1"/>
    </source>
</evidence>
<dbReference type="Proteomes" id="UP000074247">
    <property type="component" value="Unassembled WGS sequence"/>
</dbReference>